<feature type="chain" id="PRO_5012327464" description="Ig-like domain-containing protein" evidence="2">
    <location>
        <begin position="21"/>
        <end position="367"/>
    </location>
</feature>
<feature type="compositionally biased region" description="Low complexity" evidence="1">
    <location>
        <begin position="113"/>
        <end position="127"/>
    </location>
</feature>
<protein>
    <recommendedName>
        <fullName evidence="5">Ig-like domain-containing protein</fullName>
    </recommendedName>
</protein>
<feature type="region of interest" description="Disordered" evidence="1">
    <location>
        <begin position="102"/>
        <end position="127"/>
    </location>
</feature>
<accession>A0A1Y1ZX77</accession>
<feature type="signal peptide" evidence="2">
    <location>
        <begin position="1"/>
        <end position="20"/>
    </location>
</feature>
<dbReference type="AlphaFoldDB" id="A0A1Y1ZX77"/>
<dbReference type="EMBL" id="MCFA01000029">
    <property type="protein sequence ID" value="ORY14859.1"/>
    <property type="molecule type" value="Genomic_DNA"/>
</dbReference>
<proteinExistence type="predicted"/>
<evidence type="ECO:0000313" key="4">
    <source>
        <dbReference type="Proteomes" id="UP000193144"/>
    </source>
</evidence>
<evidence type="ECO:0000313" key="3">
    <source>
        <dbReference type="EMBL" id="ORY14859.1"/>
    </source>
</evidence>
<comment type="caution">
    <text evidence="3">The sequence shown here is derived from an EMBL/GenBank/DDBJ whole genome shotgun (WGS) entry which is preliminary data.</text>
</comment>
<evidence type="ECO:0000256" key="2">
    <source>
        <dbReference type="SAM" id="SignalP"/>
    </source>
</evidence>
<dbReference type="Proteomes" id="UP000193144">
    <property type="component" value="Unassembled WGS sequence"/>
</dbReference>
<feature type="compositionally biased region" description="Polar residues" evidence="1">
    <location>
        <begin position="187"/>
        <end position="198"/>
    </location>
</feature>
<name>A0A1Y1ZX77_9PLEO</name>
<gene>
    <name evidence="3" type="ORF">BCR34DRAFT_200954</name>
</gene>
<feature type="region of interest" description="Disordered" evidence="1">
    <location>
        <begin position="158"/>
        <end position="207"/>
    </location>
</feature>
<feature type="region of interest" description="Disordered" evidence="1">
    <location>
        <begin position="275"/>
        <end position="304"/>
    </location>
</feature>
<reference evidence="3 4" key="1">
    <citation type="submission" date="2016-07" db="EMBL/GenBank/DDBJ databases">
        <title>Pervasive Adenine N6-methylation of Active Genes in Fungi.</title>
        <authorList>
            <consortium name="DOE Joint Genome Institute"/>
            <person name="Mondo S.J."/>
            <person name="Dannebaum R.O."/>
            <person name="Kuo R.C."/>
            <person name="Labutti K."/>
            <person name="Haridas S."/>
            <person name="Kuo A."/>
            <person name="Salamov A."/>
            <person name="Ahrendt S.R."/>
            <person name="Lipzen A."/>
            <person name="Sullivan W."/>
            <person name="Andreopoulos W.B."/>
            <person name="Clum A."/>
            <person name="Lindquist E."/>
            <person name="Daum C."/>
            <person name="Ramamoorthy G.K."/>
            <person name="Gryganskyi A."/>
            <person name="Culley D."/>
            <person name="Magnuson J.K."/>
            <person name="James T.Y."/>
            <person name="O'Malley M.A."/>
            <person name="Stajich J.E."/>
            <person name="Spatafora J.W."/>
            <person name="Visel A."/>
            <person name="Grigoriev I.V."/>
        </authorList>
    </citation>
    <scope>NUCLEOTIDE SEQUENCE [LARGE SCALE GENOMIC DNA]</scope>
    <source>
        <strain evidence="3 4">CBS 115471</strain>
    </source>
</reference>
<organism evidence="3 4">
    <name type="scientific">Clohesyomyces aquaticus</name>
    <dbReference type="NCBI Taxonomy" id="1231657"/>
    <lineage>
        <taxon>Eukaryota</taxon>
        <taxon>Fungi</taxon>
        <taxon>Dikarya</taxon>
        <taxon>Ascomycota</taxon>
        <taxon>Pezizomycotina</taxon>
        <taxon>Dothideomycetes</taxon>
        <taxon>Pleosporomycetidae</taxon>
        <taxon>Pleosporales</taxon>
        <taxon>Lindgomycetaceae</taxon>
        <taxon>Clohesyomyces</taxon>
    </lineage>
</organism>
<keyword evidence="2" id="KW-0732">Signal</keyword>
<sequence length="367" mass="39623">MPSLGFWIVQVVLLDVPINAGTRQVPKRPRARGGALIGPVFANRFDCVRCVHEGAVASSATAACAIRFAAWLRALQAEAFLAFVALTARWARTMPVVQQTAREDHWQATPRPGSEMASSRGESAAAAASRWGNGASIPDAVLLLQVLSRRALRRERVDAPALPQEAGEAEAEAKGVPCESSRETDHTGSQTPYYSPSWTPRLPEGPPNSLRAYAPPSPSPAAALLFSARPLACCVFLCSVVRRALQPWLKYSRRRPPPRLLAAVSLLKPVTSASSHTALHRKASQAAESVAPPNNNKRTQPHSKSFRITNLLPFSPLAGTRPHLVHQGSAREVCFATSIPSRFAHVPGPSVCRLPPCLTHRSPHHQP</sequence>
<keyword evidence="4" id="KW-1185">Reference proteome</keyword>
<evidence type="ECO:0008006" key="5">
    <source>
        <dbReference type="Google" id="ProtNLM"/>
    </source>
</evidence>
<evidence type="ECO:0000256" key="1">
    <source>
        <dbReference type="SAM" id="MobiDB-lite"/>
    </source>
</evidence>